<evidence type="ECO:0000256" key="1">
    <source>
        <dbReference type="ARBA" id="ARBA00000505"/>
    </source>
</evidence>
<evidence type="ECO:0000256" key="2">
    <source>
        <dbReference type="ARBA" id="ARBA00006717"/>
    </source>
</evidence>
<dbReference type="PANTHER" id="PTHR11931">
    <property type="entry name" value="PHOSPHOGLYCERATE MUTASE"/>
    <property type="match status" value="1"/>
</dbReference>
<dbReference type="InterPro" id="IPR013078">
    <property type="entry name" value="His_Pase_superF_clade-1"/>
</dbReference>
<dbReference type="Proteomes" id="UP000518266">
    <property type="component" value="Unassembled WGS sequence"/>
</dbReference>
<dbReference type="CDD" id="cd07067">
    <property type="entry name" value="HP_PGM_like"/>
    <property type="match status" value="1"/>
</dbReference>
<dbReference type="SUPFAM" id="SSF53254">
    <property type="entry name" value="Phosphoglycerate mutase-like"/>
    <property type="match status" value="1"/>
</dbReference>
<dbReference type="OrthoDB" id="354304at2759"/>
<proteinExistence type="inferred from homology"/>
<gene>
    <name evidence="6" type="ORF">F7725_015350</name>
</gene>
<accession>A0A7J5YI61</accession>
<dbReference type="InterPro" id="IPR001345">
    <property type="entry name" value="PG/BPGM_mutase_AS"/>
</dbReference>
<dbReference type="Pfam" id="PF00300">
    <property type="entry name" value="His_Phos_1"/>
    <property type="match status" value="1"/>
</dbReference>
<keyword evidence="4" id="KW-0413">Isomerase</keyword>
<dbReference type="AlphaFoldDB" id="A0A7J5YI61"/>
<dbReference type="InterPro" id="IPR029033">
    <property type="entry name" value="His_PPase_superfam"/>
</dbReference>
<sequence>MPLVVKLKEGGLASACWAWLAEMIPSVVLRLELSRRDVIIALLLLRLVELNLQGFVDASAGIDIEQAGLELAAVLSCFVFGAPHGVAVLGHGFAHGAHLASEPLLCCLHVPRCQLFILGPDVPESPREVWSGGLRLYRHLDTHLDLGLELHHLPFINPLEEGQLSQQTFDSLFHFGLSQGGLVGFTAGVTHPALGLFSTHHLLLILTLQSAQAAPCPRTDCCSALASSTAALRDRASCSYSALRREGSLCFCLSSSSSDSRARFCCSSSCTLSMKPAKRSLRSCSWPRSLVRTVRNSELIWVAWLSSSSTEEALEEEESSFRPGEEYCTLEEDRGKHGRSRRRLREVKLRRHTVNMAAVHRLVIVRHGESAWNQENRFCGWFDADLSEKGM</sequence>
<comment type="catalytic activity">
    <reaction evidence="1">
        <text>(2R)-3-phospho-glyceroyl phosphate = (2R)-2,3-bisphosphoglycerate + H(+)</text>
        <dbReference type="Rhea" id="RHEA:17765"/>
        <dbReference type="ChEBI" id="CHEBI:15378"/>
        <dbReference type="ChEBI" id="CHEBI:57604"/>
        <dbReference type="ChEBI" id="CHEBI:58248"/>
        <dbReference type="EC" id="5.4.2.4"/>
    </reaction>
</comment>
<comment type="caution">
    <text evidence="6">The sequence shown here is derived from an EMBL/GenBank/DDBJ whole genome shotgun (WGS) entry which is preliminary data.</text>
</comment>
<reference evidence="6 7" key="1">
    <citation type="submission" date="2020-03" db="EMBL/GenBank/DDBJ databases">
        <title>Dissostichus mawsoni Genome sequencing and assembly.</title>
        <authorList>
            <person name="Park H."/>
        </authorList>
    </citation>
    <scope>NUCLEOTIDE SEQUENCE [LARGE SCALE GENOMIC DNA]</scope>
    <source>
        <strain evidence="6">DM0001</strain>
        <tissue evidence="6">Muscle</tissue>
    </source>
</reference>
<evidence type="ECO:0000256" key="4">
    <source>
        <dbReference type="ARBA" id="ARBA00023235"/>
    </source>
</evidence>
<keyword evidence="3" id="KW-0324">Glycolysis</keyword>
<dbReference type="Gene3D" id="3.40.50.1240">
    <property type="entry name" value="Phosphoglycerate mutase-like"/>
    <property type="match status" value="1"/>
</dbReference>
<dbReference type="GO" id="GO:0006096">
    <property type="term" value="P:glycolytic process"/>
    <property type="evidence" value="ECO:0007669"/>
    <property type="project" value="UniProtKB-KW"/>
</dbReference>
<feature type="binding site" evidence="5">
    <location>
        <begin position="366"/>
        <end position="373"/>
    </location>
    <ligand>
        <name>substrate</name>
    </ligand>
</feature>
<dbReference type="PROSITE" id="PS00175">
    <property type="entry name" value="PG_MUTASE"/>
    <property type="match status" value="1"/>
</dbReference>
<evidence type="ECO:0000313" key="6">
    <source>
        <dbReference type="EMBL" id="KAF3848853.1"/>
    </source>
</evidence>
<keyword evidence="7" id="KW-1185">Reference proteome</keyword>
<evidence type="ECO:0000256" key="5">
    <source>
        <dbReference type="PIRSR" id="PIRSR613078-2"/>
    </source>
</evidence>
<protein>
    <submittedName>
        <fullName evidence="6">Uncharacterized protein</fullName>
    </submittedName>
</protein>
<evidence type="ECO:0000256" key="3">
    <source>
        <dbReference type="ARBA" id="ARBA00023152"/>
    </source>
</evidence>
<dbReference type="InterPro" id="IPR005952">
    <property type="entry name" value="Phosphogly_mut1"/>
</dbReference>
<dbReference type="EMBL" id="JAAKFY010000012">
    <property type="protein sequence ID" value="KAF3848853.1"/>
    <property type="molecule type" value="Genomic_DNA"/>
</dbReference>
<organism evidence="6 7">
    <name type="scientific">Dissostichus mawsoni</name>
    <name type="common">Antarctic cod</name>
    <dbReference type="NCBI Taxonomy" id="36200"/>
    <lineage>
        <taxon>Eukaryota</taxon>
        <taxon>Metazoa</taxon>
        <taxon>Chordata</taxon>
        <taxon>Craniata</taxon>
        <taxon>Vertebrata</taxon>
        <taxon>Euteleostomi</taxon>
        <taxon>Actinopterygii</taxon>
        <taxon>Neopterygii</taxon>
        <taxon>Teleostei</taxon>
        <taxon>Neoteleostei</taxon>
        <taxon>Acanthomorphata</taxon>
        <taxon>Eupercaria</taxon>
        <taxon>Perciformes</taxon>
        <taxon>Notothenioidei</taxon>
        <taxon>Nototheniidae</taxon>
        <taxon>Dissostichus</taxon>
    </lineage>
</organism>
<evidence type="ECO:0000313" key="7">
    <source>
        <dbReference type="Proteomes" id="UP000518266"/>
    </source>
</evidence>
<dbReference type="GO" id="GO:0004082">
    <property type="term" value="F:bisphosphoglycerate mutase activity"/>
    <property type="evidence" value="ECO:0007669"/>
    <property type="project" value="UniProtKB-EC"/>
</dbReference>
<name>A0A7J5YI61_DISMA</name>
<comment type="similarity">
    <text evidence="2">Belongs to the phosphoglycerate mutase family. BPG-dependent PGAM subfamily.</text>
</comment>